<dbReference type="InterPro" id="IPR014711">
    <property type="entry name" value="TopoI_cat_a-hlx-sub_euk"/>
</dbReference>
<dbReference type="InterPro" id="IPR011010">
    <property type="entry name" value="DNA_brk_join_enz"/>
</dbReference>
<dbReference type="PATRIC" id="fig|1317121.7.peg.4203"/>
<dbReference type="GO" id="GO:0003677">
    <property type="term" value="F:DNA binding"/>
    <property type="evidence" value="ECO:0007669"/>
    <property type="project" value="UniProtKB-KW"/>
</dbReference>
<dbReference type="SUPFAM" id="SSF55869">
    <property type="entry name" value="DNA topoisomerase I domain"/>
    <property type="match status" value="1"/>
</dbReference>
<dbReference type="EC" id="5.6.2.1" evidence="3"/>
<reference evidence="9 10" key="1">
    <citation type="journal article" date="2015" name="Int. J. Syst. Evol. Microbiol.">
        <title>Aestuariivita atlantica sp. nov., isolated from deep sea sediment of the Atlantic Ocean.</title>
        <authorList>
            <person name="Li G."/>
            <person name="Lai Q."/>
            <person name="Du Y."/>
            <person name="Liu X."/>
            <person name="Sun F."/>
            <person name="Shao Z."/>
        </authorList>
    </citation>
    <scope>NUCLEOTIDE SEQUENCE [LARGE SCALE GENOMIC DNA]</scope>
    <source>
        <strain evidence="9 10">22II-S11-z3</strain>
    </source>
</reference>
<evidence type="ECO:0000313" key="10">
    <source>
        <dbReference type="Proteomes" id="UP000036938"/>
    </source>
</evidence>
<feature type="domain" description="DNA topoisomerase IB N-terminal" evidence="8">
    <location>
        <begin position="23"/>
        <end position="71"/>
    </location>
</feature>
<keyword evidence="5" id="KW-0238">DNA-binding</keyword>
<dbReference type="PRINTS" id="PR00416">
    <property type="entry name" value="EUTPISMRASEI"/>
</dbReference>
<comment type="caution">
    <text evidence="9">The sequence shown here is derived from an EMBL/GenBank/DDBJ whole genome shotgun (WGS) entry which is preliminary data.</text>
</comment>
<keyword evidence="6 9" id="KW-0413">Isomerase</keyword>
<comment type="similarity">
    <text evidence="2">Belongs to the type IB topoisomerase family.</text>
</comment>
<dbReference type="Gene3D" id="3.90.15.10">
    <property type="entry name" value="Topoisomerase I, Chain A, domain 3"/>
    <property type="match status" value="1"/>
</dbReference>
<evidence type="ECO:0000256" key="3">
    <source>
        <dbReference type="ARBA" id="ARBA00012891"/>
    </source>
</evidence>
<evidence type="ECO:0000313" key="9">
    <source>
        <dbReference type="EMBL" id="KNG92378.1"/>
    </source>
</evidence>
<evidence type="ECO:0000256" key="4">
    <source>
        <dbReference type="ARBA" id="ARBA00023029"/>
    </source>
</evidence>
<dbReference type="InterPro" id="IPR001631">
    <property type="entry name" value="TopoI"/>
</dbReference>
<gene>
    <name evidence="9" type="ORF">ATO11_17350</name>
</gene>
<dbReference type="InterPro" id="IPR013500">
    <property type="entry name" value="TopoI_cat_euk"/>
</dbReference>
<dbReference type="Gene3D" id="3.30.66.10">
    <property type="entry name" value="DNA topoisomerase I domain"/>
    <property type="match status" value="1"/>
</dbReference>
<dbReference type="RefSeq" id="WP_050532178.1">
    <property type="nucleotide sequence ID" value="NZ_AQQZ01000009.1"/>
</dbReference>
<keyword evidence="10" id="KW-1185">Reference proteome</keyword>
<evidence type="ECO:0000259" key="8">
    <source>
        <dbReference type="Pfam" id="PF21338"/>
    </source>
</evidence>
<dbReference type="OrthoDB" id="9778962at2"/>
<dbReference type="AlphaFoldDB" id="A0A0L1JLU6"/>
<proteinExistence type="inferred from homology"/>
<dbReference type="STRING" id="1317121.ATO11_17350"/>
<protein>
    <recommendedName>
        <fullName evidence="3">DNA topoisomerase</fullName>
        <ecNumber evidence="3">5.6.2.1</ecNumber>
    </recommendedName>
</protein>
<dbReference type="SUPFAM" id="SSF56349">
    <property type="entry name" value="DNA breaking-rejoining enzymes"/>
    <property type="match status" value="1"/>
</dbReference>
<dbReference type="Pfam" id="PF01028">
    <property type="entry name" value="Topoisom_I"/>
    <property type="match status" value="1"/>
</dbReference>
<name>A0A0L1JLU6_9RHOB</name>
<feature type="domain" description="DNA topoisomerase I catalytic core eukaryotic-type" evidence="7">
    <location>
        <begin position="87"/>
        <end position="250"/>
    </location>
</feature>
<evidence type="ECO:0000256" key="1">
    <source>
        <dbReference type="ARBA" id="ARBA00000213"/>
    </source>
</evidence>
<evidence type="ECO:0000256" key="5">
    <source>
        <dbReference type="ARBA" id="ARBA00023125"/>
    </source>
</evidence>
<dbReference type="GO" id="GO:0006265">
    <property type="term" value="P:DNA topological change"/>
    <property type="evidence" value="ECO:0007669"/>
    <property type="project" value="InterPro"/>
</dbReference>
<keyword evidence="4" id="KW-0799">Topoisomerase</keyword>
<dbReference type="InterPro" id="IPR035447">
    <property type="entry name" value="DNA_topo_I_N_sf"/>
</dbReference>
<dbReference type="EMBL" id="AQQZ01000009">
    <property type="protein sequence ID" value="KNG92378.1"/>
    <property type="molecule type" value="Genomic_DNA"/>
</dbReference>
<dbReference type="PROSITE" id="PS52038">
    <property type="entry name" value="TOPO_IB_2"/>
    <property type="match status" value="1"/>
</dbReference>
<accession>A0A0L1JLU6</accession>
<dbReference type="Pfam" id="PF21338">
    <property type="entry name" value="Top1B_N_bact"/>
    <property type="match status" value="1"/>
</dbReference>
<comment type="catalytic activity">
    <reaction evidence="1">
        <text>ATP-independent breakage of single-stranded DNA, followed by passage and rejoining.</text>
        <dbReference type="EC" id="5.6.2.1"/>
    </reaction>
</comment>
<evidence type="ECO:0000256" key="6">
    <source>
        <dbReference type="ARBA" id="ARBA00023235"/>
    </source>
</evidence>
<dbReference type="Proteomes" id="UP000036938">
    <property type="component" value="Unassembled WGS sequence"/>
</dbReference>
<dbReference type="GO" id="GO:0003917">
    <property type="term" value="F:DNA topoisomerase type I (single strand cut, ATP-independent) activity"/>
    <property type="evidence" value="ECO:0007669"/>
    <property type="project" value="UniProtKB-EC"/>
</dbReference>
<dbReference type="InterPro" id="IPR049331">
    <property type="entry name" value="Top1B_N_bact"/>
</dbReference>
<evidence type="ECO:0000259" key="7">
    <source>
        <dbReference type="Pfam" id="PF01028"/>
    </source>
</evidence>
<dbReference type="Gene3D" id="1.10.132.120">
    <property type="match status" value="1"/>
</dbReference>
<organism evidence="9 10">
    <name type="scientific">Pseudaestuariivita atlantica</name>
    <dbReference type="NCBI Taxonomy" id="1317121"/>
    <lineage>
        <taxon>Bacteria</taxon>
        <taxon>Pseudomonadati</taxon>
        <taxon>Pseudomonadota</taxon>
        <taxon>Alphaproteobacteria</taxon>
        <taxon>Rhodobacterales</taxon>
        <taxon>Paracoccaceae</taxon>
        <taxon>Pseudaestuariivita</taxon>
    </lineage>
</organism>
<evidence type="ECO:0000256" key="2">
    <source>
        <dbReference type="ARBA" id="ARBA00006645"/>
    </source>
</evidence>
<sequence>MSEPLRYYPDDQPGILRRRCGRGFSYVAPDGTRIDRGAERKRLDALAVPPAYDDVWMSPFANGHLQATGRDARRRKQYRYHPVWVEERARDKYADLPAFGEGLPRLRRRIRADLKGEAGEERFALAAAAALIDRMALRAGSEAYTEQNGSYGALTLRNRHLTLDGSKVRLDYTAKGGQRVRKARSDRTLARALEAVQDHGGATLFSFVGADGAVRSLRSETLNAYLAEHTATNATAKTFRTWAGSVAAFDVARQGGATIKAMAAAAAERLHNTPTIARNSYIHPEVIALAGGEALGAADPPAELTQAEAGFLDLLA</sequence>